<dbReference type="Pfam" id="PF13274">
    <property type="entry name" value="SocA_Panacea"/>
    <property type="match status" value="1"/>
</dbReference>
<evidence type="ECO:0000313" key="2">
    <source>
        <dbReference type="EMBL" id="MDR6904074.1"/>
    </source>
</evidence>
<dbReference type="Proteomes" id="UP001250791">
    <property type="component" value="Unassembled WGS sequence"/>
</dbReference>
<evidence type="ECO:0000313" key="3">
    <source>
        <dbReference type="Proteomes" id="UP001250791"/>
    </source>
</evidence>
<comment type="caution">
    <text evidence="2">The sequence shown here is derived from an EMBL/GenBank/DDBJ whole genome shotgun (WGS) entry which is preliminary data.</text>
</comment>
<feature type="domain" description="Antitoxin SocA-like Panacea" evidence="1">
    <location>
        <begin position="30"/>
        <end position="133"/>
    </location>
</feature>
<name>A0ABU1SYP4_9HYPH</name>
<keyword evidence="3" id="KW-1185">Reference proteome</keyword>
<dbReference type="NCBIfam" id="NF047745">
    <property type="entry name" value="SocA_antitoxin"/>
    <property type="match status" value="1"/>
</dbReference>
<organism evidence="2 3">
    <name type="scientific">Rhizobium miluonense</name>
    <dbReference type="NCBI Taxonomy" id="411945"/>
    <lineage>
        <taxon>Bacteria</taxon>
        <taxon>Pseudomonadati</taxon>
        <taxon>Pseudomonadota</taxon>
        <taxon>Alphaproteobacteria</taxon>
        <taxon>Hyphomicrobiales</taxon>
        <taxon>Rhizobiaceae</taxon>
        <taxon>Rhizobium/Agrobacterium group</taxon>
        <taxon>Rhizobium</taxon>
    </lineage>
</organism>
<gene>
    <name evidence="2" type="ORF">J2W52_005707</name>
</gene>
<protein>
    <submittedName>
        <fullName evidence="2">Phage-associated protein</fullName>
    </submittedName>
</protein>
<reference evidence="2 3" key="1">
    <citation type="submission" date="2023-07" db="EMBL/GenBank/DDBJ databases">
        <title>Sorghum-associated microbial communities from plants grown in Nebraska, USA.</title>
        <authorList>
            <person name="Schachtman D."/>
        </authorList>
    </citation>
    <scope>NUCLEOTIDE SEQUENCE [LARGE SCALE GENOMIC DNA]</scope>
    <source>
        <strain evidence="2 3">3199</strain>
    </source>
</reference>
<accession>A0ABU1SYP4</accession>
<sequence>MSAGYDPRAIANLMLDEAGEKHLGLGHIQLQKLLYFSHGIHLMQTKSPLVSGYFEAWRYGPVHPTVYRAFKQAGHEAIRFRATGQDPLTGQGRDIPDITDTQIVGLIRRVLASYGSLPAGRLVDLSHAKDSPWWYVVEQGRAGVAFGMRISDSVIADRFRYHKVSVGPEPLSGEPLDDTPFA</sequence>
<proteinExistence type="predicted"/>
<dbReference type="EMBL" id="JAVDUP010000013">
    <property type="protein sequence ID" value="MDR6904074.1"/>
    <property type="molecule type" value="Genomic_DNA"/>
</dbReference>
<dbReference type="InterPro" id="IPR025272">
    <property type="entry name" value="SocA_Panacea"/>
</dbReference>
<evidence type="ECO:0000259" key="1">
    <source>
        <dbReference type="Pfam" id="PF13274"/>
    </source>
</evidence>
<dbReference type="RefSeq" id="WP_310235738.1">
    <property type="nucleotide sequence ID" value="NZ_JAVDUP010000013.1"/>
</dbReference>